<dbReference type="InterPro" id="IPR042529">
    <property type="entry name" value="IF_2B-like_C"/>
</dbReference>
<keyword evidence="4" id="KW-0396">Initiation factor</keyword>
<gene>
    <name evidence="11" type="ORF">QBZ16_002703</name>
</gene>
<evidence type="ECO:0000256" key="7">
    <source>
        <dbReference type="ARBA" id="ARBA00044356"/>
    </source>
</evidence>
<feature type="region of interest" description="Disordered" evidence="10">
    <location>
        <begin position="33"/>
        <end position="187"/>
    </location>
</feature>
<feature type="compositionally biased region" description="Gly residues" evidence="10">
    <location>
        <begin position="146"/>
        <end position="155"/>
    </location>
</feature>
<evidence type="ECO:0000256" key="1">
    <source>
        <dbReference type="ARBA" id="ARBA00004514"/>
    </source>
</evidence>
<feature type="compositionally biased region" description="Low complexity" evidence="10">
    <location>
        <begin position="58"/>
        <end position="85"/>
    </location>
</feature>
<protein>
    <recommendedName>
        <fullName evidence="6">Translation initiation factor eIF2B subunit delta</fullName>
    </recommendedName>
    <alternativeName>
        <fullName evidence="7">eIF2B GDP-GTP exchange factor subunit delta</fullName>
    </alternativeName>
</protein>
<dbReference type="Gene3D" id="3.40.50.10470">
    <property type="entry name" value="Translation initiation factor eif-2b, domain 2"/>
    <property type="match status" value="1"/>
</dbReference>
<evidence type="ECO:0000256" key="2">
    <source>
        <dbReference type="ARBA" id="ARBA00007251"/>
    </source>
</evidence>
<feature type="compositionally biased region" description="Gly residues" evidence="10">
    <location>
        <begin position="99"/>
        <end position="109"/>
    </location>
</feature>
<comment type="similarity">
    <text evidence="2 9">Belongs to the eIF-2B alpha/beta/delta subunits family.</text>
</comment>
<dbReference type="PANTHER" id="PTHR10233:SF14">
    <property type="entry name" value="TRANSLATION INITIATION FACTOR EIF-2B SUBUNIT DELTA"/>
    <property type="match status" value="1"/>
</dbReference>
<dbReference type="InterPro" id="IPR000649">
    <property type="entry name" value="IF-2B-related"/>
</dbReference>
<evidence type="ECO:0000256" key="4">
    <source>
        <dbReference type="ARBA" id="ARBA00022540"/>
    </source>
</evidence>
<dbReference type="GO" id="GO:0003743">
    <property type="term" value="F:translation initiation factor activity"/>
    <property type="evidence" value="ECO:0007669"/>
    <property type="project" value="UniProtKB-KW"/>
</dbReference>
<keyword evidence="5" id="KW-0648">Protein biosynthesis</keyword>
<dbReference type="AlphaFoldDB" id="A0AAD9IIN4"/>
<accession>A0AAD9IIN4</accession>
<dbReference type="EMBL" id="JASFZW010000003">
    <property type="protein sequence ID" value="KAK2079013.1"/>
    <property type="molecule type" value="Genomic_DNA"/>
</dbReference>
<proteinExistence type="inferred from homology"/>
<comment type="caution">
    <text evidence="11">The sequence shown here is derived from an EMBL/GenBank/DDBJ whole genome shotgun (WGS) entry which is preliminary data.</text>
</comment>
<evidence type="ECO:0000256" key="9">
    <source>
        <dbReference type="RuleBase" id="RU003814"/>
    </source>
</evidence>
<dbReference type="InterPro" id="IPR037171">
    <property type="entry name" value="NagB/RpiA_transferase-like"/>
</dbReference>
<keyword evidence="12" id="KW-1185">Reference proteome</keyword>
<evidence type="ECO:0000256" key="5">
    <source>
        <dbReference type="ARBA" id="ARBA00022917"/>
    </source>
</evidence>
<feature type="compositionally biased region" description="Polar residues" evidence="10">
    <location>
        <begin position="122"/>
        <end position="135"/>
    </location>
</feature>
<dbReference type="Pfam" id="PF01008">
    <property type="entry name" value="IF-2B"/>
    <property type="match status" value="1"/>
</dbReference>
<dbReference type="PANTHER" id="PTHR10233">
    <property type="entry name" value="TRANSLATION INITIATION FACTOR EIF-2B"/>
    <property type="match status" value="1"/>
</dbReference>
<dbReference type="Proteomes" id="UP001255856">
    <property type="component" value="Unassembled WGS sequence"/>
</dbReference>
<comment type="subunit">
    <text evidence="8">Component of the translation initiation factor 2B (eIF2B) complex which is a heterodecamer of two sets of five different subunits: alpha, beta, gamma, delta and epsilon. Subunits alpha, beta and delta comprise a regulatory subcomplex and subunits epsilon and gamma comprise a catalytic subcomplex. Within the complex, the hexameric regulatory complex resides at the center, with the two heterodimeric catalytic subcomplexes bound on opposite sides.</text>
</comment>
<name>A0AAD9IIN4_PROWI</name>
<comment type="subcellular location">
    <subcellularLocation>
        <location evidence="1">Cytoplasm</location>
        <location evidence="1">Cytosol</location>
    </subcellularLocation>
</comment>
<evidence type="ECO:0000313" key="12">
    <source>
        <dbReference type="Proteomes" id="UP001255856"/>
    </source>
</evidence>
<feature type="compositionally biased region" description="Low complexity" evidence="10">
    <location>
        <begin position="163"/>
        <end position="178"/>
    </location>
</feature>
<evidence type="ECO:0000313" key="11">
    <source>
        <dbReference type="EMBL" id="KAK2079013.1"/>
    </source>
</evidence>
<keyword evidence="3" id="KW-0963">Cytoplasm</keyword>
<evidence type="ECO:0000256" key="3">
    <source>
        <dbReference type="ARBA" id="ARBA00022490"/>
    </source>
</evidence>
<dbReference type="SUPFAM" id="SSF100950">
    <property type="entry name" value="NagB/RpiA/CoA transferase-like"/>
    <property type="match status" value="1"/>
</dbReference>
<evidence type="ECO:0000256" key="6">
    <source>
        <dbReference type="ARBA" id="ARBA00044147"/>
    </source>
</evidence>
<reference evidence="11" key="1">
    <citation type="submission" date="2021-01" db="EMBL/GenBank/DDBJ databases">
        <authorList>
            <person name="Eckstrom K.M.E."/>
        </authorList>
    </citation>
    <scope>NUCLEOTIDE SEQUENCE</scope>
    <source>
        <strain evidence="11">UVCC 0001</strain>
    </source>
</reference>
<feature type="compositionally biased region" description="Low complexity" evidence="10">
    <location>
        <begin position="110"/>
        <end position="121"/>
    </location>
</feature>
<evidence type="ECO:0000256" key="8">
    <source>
        <dbReference type="ARBA" id="ARBA00046432"/>
    </source>
</evidence>
<organism evidence="11 12">
    <name type="scientific">Prototheca wickerhamii</name>
    <dbReference type="NCBI Taxonomy" id="3111"/>
    <lineage>
        <taxon>Eukaryota</taxon>
        <taxon>Viridiplantae</taxon>
        <taxon>Chlorophyta</taxon>
        <taxon>core chlorophytes</taxon>
        <taxon>Trebouxiophyceae</taxon>
        <taxon>Chlorellales</taxon>
        <taxon>Chlorellaceae</taxon>
        <taxon>Prototheca</taxon>
    </lineage>
</organism>
<evidence type="ECO:0000256" key="10">
    <source>
        <dbReference type="SAM" id="MobiDB-lite"/>
    </source>
</evidence>
<sequence>MGSSASLSPVIIPPAFQAGAAVQRAQGELGKLPLTPVASAPPVPQTGQNTPPFVGTVPSASPFQAAPPAEARLASGQPAQAGGPATHSAPKKAAAKASAGGGGAAGGFGRRPAAVPRPGSRLQRNSSRENLSGTGNERGAATSSGAGAGGAGGAGAHSPPPSSSAAGGASSGNPAAGPARPPRARCRARPSCFRTCRPFRATGLEDLVRRGAAAQVPQPALKLGLALAEGRVRGANARCIAMLEVLREVVLSFRSSGPGREAARELQAALNGVISFLVTCRPLSISMGSAIKQIKAALEALKLEPSLPEQEVKDRVAAAISTFVQEKILFASDMVARVAAARVRAGDVIVTYGYSSVVASVLLHAARREGGPDFSVVVVDARPFQEGRRMLRALADARVPAQYVSLNGLNYVLPRATKCLLGAGGVLSNGAVLARVGTAAVGMAAAAAHVPVLVACETYKFHERVQLDSFTHNELGDPELIVKTPGRQEQWLKNWQDRPGLGLLSLMYDTMPAQFVSMVITELGAIPPTSVPVVLREFRADVAAPA</sequence>
<dbReference type="GO" id="GO:0005829">
    <property type="term" value="C:cytosol"/>
    <property type="evidence" value="ECO:0007669"/>
    <property type="project" value="UniProtKB-SubCell"/>
</dbReference>